<dbReference type="GO" id="GO:0003899">
    <property type="term" value="F:DNA-directed RNA polymerase activity"/>
    <property type="evidence" value="ECO:0007669"/>
    <property type="project" value="InterPro"/>
</dbReference>
<dbReference type="Gene3D" id="3.90.940.10">
    <property type="match status" value="1"/>
</dbReference>
<dbReference type="EMBL" id="MN739813">
    <property type="protein sequence ID" value="QHT27169.1"/>
    <property type="molecule type" value="Genomic_DNA"/>
</dbReference>
<dbReference type="GO" id="GO:0006366">
    <property type="term" value="P:transcription by RNA polymerase II"/>
    <property type="evidence" value="ECO:0007669"/>
    <property type="project" value="TreeGrafter"/>
</dbReference>
<reference evidence="3" key="1">
    <citation type="journal article" date="2020" name="Nature">
        <title>Giant virus diversity and host interactions through global metagenomics.</title>
        <authorList>
            <person name="Schulz F."/>
            <person name="Roux S."/>
            <person name="Paez-Espino D."/>
            <person name="Jungbluth S."/>
            <person name="Walsh D.A."/>
            <person name="Denef V.J."/>
            <person name="McMahon K.D."/>
            <person name="Konstantinidis K.T."/>
            <person name="Eloe-Fadrosh E.A."/>
            <person name="Kyrpides N.C."/>
            <person name="Woyke T."/>
        </authorList>
    </citation>
    <scope>NUCLEOTIDE SEQUENCE</scope>
    <source>
        <strain evidence="3">GVMAG-M-3300023179-2</strain>
    </source>
</reference>
<evidence type="ECO:0000256" key="1">
    <source>
        <dbReference type="ARBA" id="ARBA00022478"/>
    </source>
</evidence>
<organism evidence="3">
    <name type="scientific">viral metagenome</name>
    <dbReference type="NCBI Taxonomy" id="1070528"/>
    <lineage>
        <taxon>unclassified sequences</taxon>
        <taxon>metagenomes</taxon>
        <taxon>organismal metagenomes</taxon>
    </lineage>
</organism>
<dbReference type="AlphaFoldDB" id="A0A6C0EFX7"/>
<dbReference type="InterPro" id="IPR006110">
    <property type="entry name" value="Pol_omega/Rpo6/RPB6"/>
</dbReference>
<dbReference type="PANTHER" id="PTHR47227:SF5">
    <property type="entry name" value="DNA-DIRECTED RNA POLYMERASES I, II, AND III SUBUNIT RPABC2"/>
    <property type="match status" value="1"/>
</dbReference>
<keyword evidence="1" id="KW-0240">DNA-directed RNA polymerase</keyword>
<keyword evidence="2" id="KW-0804">Transcription</keyword>
<dbReference type="InterPro" id="IPR036161">
    <property type="entry name" value="RPB6/omega-like_sf"/>
</dbReference>
<sequence length="170" mass="20301">MPKKINKTNLKKEESDDEFYIEDEDNLDNIDNELDDEDEDIKEDYIEPDTDTNGCLIDDVINDDDEYFENEYDINENIQMNFCLKEDRISCNRLTKYEMVRILGERTKQLTMGAKPLVKNYSMLSYEKIAEEELKLNMIPLKIIRPLPNGKFELWLLEELEKEHLYSQLE</sequence>
<dbReference type="Pfam" id="PF01192">
    <property type="entry name" value="RNA_pol_Rpb6"/>
    <property type="match status" value="1"/>
</dbReference>
<dbReference type="PANTHER" id="PTHR47227">
    <property type="entry name" value="DNA-DIRECTED RNA POLYMERASE SUBUNIT K"/>
    <property type="match status" value="1"/>
</dbReference>
<protein>
    <submittedName>
        <fullName evidence="3">Uncharacterized protein</fullName>
    </submittedName>
</protein>
<name>A0A6C0EFX7_9ZZZZ</name>
<proteinExistence type="predicted"/>
<evidence type="ECO:0000256" key="2">
    <source>
        <dbReference type="ARBA" id="ARBA00023163"/>
    </source>
</evidence>
<dbReference type="GO" id="GO:0042797">
    <property type="term" value="P:tRNA transcription by RNA polymerase III"/>
    <property type="evidence" value="ECO:0007669"/>
    <property type="project" value="TreeGrafter"/>
</dbReference>
<dbReference type="GO" id="GO:0003677">
    <property type="term" value="F:DNA binding"/>
    <property type="evidence" value="ECO:0007669"/>
    <property type="project" value="InterPro"/>
</dbReference>
<accession>A0A6C0EFX7</accession>
<dbReference type="SUPFAM" id="SSF63562">
    <property type="entry name" value="RPB6/omega subunit-like"/>
    <property type="match status" value="1"/>
</dbReference>
<dbReference type="GO" id="GO:0006360">
    <property type="term" value="P:transcription by RNA polymerase I"/>
    <property type="evidence" value="ECO:0007669"/>
    <property type="project" value="TreeGrafter"/>
</dbReference>
<dbReference type="GO" id="GO:0000428">
    <property type="term" value="C:DNA-directed RNA polymerase complex"/>
    <property type="evidence" value="ECO:0007669"/>
    <property type="project" value="UniProtKB-KW"/>
</dbReference>
<evidence type="ECO:0000313" key="3">
    <source>
        <dbReference type="EMBL" id="QHT27169.1"/>
    </source>
</evidence>